<evidence type="ECO:0008006" key="3">
    <source>
        <dbReference type="Google" id="ProtNLM"/>
    </source>
</evidence>
<evidence type="ECO:0000313" key="2">
    <source>
        <dbReference type="Proteomes" id="UP000281691"/>
    </source>
</evidence>
<dbReference type="RefSeq" id="WP_124211593.1">
    <property type="nucleotide sequence ID" value="NZ_CP016615.1"/>
</dbReference>
<organism evidence="1 2">
    <name type="scientific">Vespertiliibacter pulmonis</name>
    <dbReference type="NCBI Taxonomy" id="1443036"/>
    <lineage>
        <taxon>Bacteria</taxon>
        <taxon>Pseudomonadati</taxon>
        <taxon>Pseudomonadota</taxon>
        <taxon>Gammaproteobacteria</taxon>
        <taxon>Pasteurellales</taxon>
        <taxon>Pasteurellaceae</taxon>
        <taxon>Vespertiliibacter</taxon>
    </lineage>
</organism>
<dbReference type="InterPro" id="IPR005625">
    <property type="entry name" value="PepSY-ass_TM"/>
</dbReference>
<protein>
    <recommendedName>
        <fullName evidence="3">PepSY-associated transmembrane protein</fullName>
    </recommendedName>
</protein>
<dbReference type="OrthoDB" id="6330679at2"/>
<name>A0A3N4VUE1_9PAST</name>
<accession>A0A3N4VUE1</accession>
<sequence>MENQINTVVRKVHRYLGFFLLVIMAMYSISGMILIYRDINLFKYPVHIEKALSVEQAEAIDLGKTDLGKALKIKEFKILKTEGDLVYFEQGTYNKASRMANYTLLSYPKWLQTLVDLHKGNSTYRYAWLRTLFGFCLLFFALSAFLMFPLRSKLFTQGRWIIAAGTALALVILLF</sequence>
<keyword evidence="2" id="KW-1185">Reference proteome</keyword>
<proteinExistence type="predicted"/>
<comment type="caution">
    <text evidence="1">The sequence shown here is derived from an EMBL/GenBank/DDBJ whole genome shotgun (WGS) entry which is preliminary data.</text>
</comment>
<dbReference type="Pfam" id="PF03929">
    <property type="entry name" value="PepSY_TM"/>
    <property type="match status" value="1"/>
</dbReference>
<dbReference type="AlphaFoldDB" id="A0A3N4VUE1"/>
<evidence type="ECO:0000313" key="1">
    <source>
        <dbReference type="EMBL" id="RPE82781.1"/>
    </source>
</evidence>
<gene>
    <name evidence="1" type="ORF">EDC46_1453</name>
</gene>
<reference evidence="1 2" key="1">
    <citation type="submission" date="2018-11" db="EMBL/GenBank/DDBJ databases">
        <title>Genomic Encyclopedia of Type Strains, Phase IV (KMG-IV): sequencing the most valuable type-strain genomes for metagenomic binning, comparative biology and taxonomic classification.</title>
        <authorList>
            <person name="Goeker M."/>
        </authorList>
    </citation>
    <scope>NUCLEOTIDE SEQUENCE [LARGE SCALE GENOMIC DNA]</scope>
    <source>
        <strain evidence="1 2">DSM 27238</strain>
    </source>
</reference>
<dbReference type="EMBL" id="RKQP01000004">
    <property type="protein sequence ID" value="RPE82781.1"/>
    <property type="molecule type" value="Genomic_DNA"/>
</dbReference>
<dbReference type="Proteomes" id="UP000281691">
    <property type="component" value="Unassembled WGS sequence"/>
</dbReference>